<evidence type="ECO:0000313" key="5">
    <source>
        <dbReference type="EMBL" id="EIF00651.1"/>
    </source>
</evidence>
<dbReference type="Proteomes" id="UP000005087">
    <property type="component" value="Chromosome"/>
</dbReference>
<dbReference type="PROSITE" id="PS51257">
    <property type="entry name" value="PROKAR_LIPOPROTEIN"/>
    <property type="match status" value="1"/>
</dbReference>
<dbReference type="PANTHER" id="PTHR30024:SF47">
    <property type="entry name" value="TAURINE-BINDING PERIPLASMIC PROTEIN"/>
    <property type="match status" value="1"/>
</dbReference>
<evidence type="ECO:0000259" key="4">
    <source>
        <dbReference type="SMART" id="SM00062"/>
    </source>
</evidence>
<reference evidence="6" key="2">
    <citation type="submission" date="2012-01" db="EMBL/GenBank/DDBJ databases">
        <title>Noncontiguous Finished sequence of chromosome of Saccharomonospora glauca K62.</title>
        <authorList>
            <consortium name="US DOE Joint Genome Institute"/>
            <person name="Lucas S."/>
            <person name="Han J."/>
            <person name="Lapidus A."/>
            <person name="Cheng J.-F."/>
            <person name="Goodwin L."/>
            <person name="Pitluck S."/>
            <person name="Peters L."/>
            <person name="Mikhailova N."/>
            <person name="Held B."/>
            <person name="Detter J.C."/>
            <person name="Han C."/>
            <person name="Tapia R."/>
            <person name="Land M."/>
            <person name="Hauser L."/>
            <person name="Kyrpides N."/>
            <person name="Ivanova N."/>
            <person name="Pagani I."/>
            <person name="Brambilla E.-M."/>
            <person name="Klenk H.-P."/>
            <person name="Woyke T."/>
        </authorList>
    </citation>
    <scope>NUCLEOTIDE SEQUENCE [LARGE SCALE GENOMIC DNA]</scope>
    <source>
        <strain evidence="6">K62</strain>
    </source>
</reference>
<comment type="similarity">
    <text evidence="2">Belongs to the bacterial solute-binding protein SsuA/TauA family.</text>
</comment>
<comment type="subcellular location">
    <subcellularLocation>
        <location evidence="1">Periplasm</location>
    </subcellularLocation>
</comment>
<dbReference type="RefSeq" id="WP_005466458.1">
    <property type="nucleotide sequence ID" value="NZ_CM001484.1"/>
</dbReference>
<evidence type="ECO:0000313" key="6">
    <source>
        <dbReference type="Proteomes" id="UP000005087"/>
    </source>
</evidence>
<reference evidence="5 6" key="1">
    <citation type="submission" date="2011-09" db="EMBL/GenBank/DDBJ databases">
        <authorList>
            <consortium name="US DOE Joint Genome Institute (JGI-PGF)"/>
            <person name="Lucas S."/>
            <person name="Han J."/>
            <person name="Lapidus A."/>
            <person name="Cheng J.-F."/>
            <person name="Goodwin L."/>
            <person name="Pitluck S."/>
            <person name="Peters L."/>
            <person name="Land M.L."/>
            <person name="Hauser L."/>
            <person name="Brambilla E."/>
            <person name="Klenk H.-P."/>
            <person name="Woyke T.J."/>
        </authorList>
    </citation>
    <scope>NUCLEOTIDE SEQUENCE [LARGE SCALE GENOMIC DNA]</scope>
    <source>
        <strain evidence="5 6">K62</strain>
    </source>
</reference>
<dbReference type="GO" id="GO:0042597">
    <property type="term" value="C:periplasmic space"/>
    <property type="evidence" value="ECO:0007669"/>
    <property type="project" value="UniProtKB-SubCell"/>
</dbReference>
<evidence type="ECO:0000256" key="3">
    <source>
        <dbReference type="ARBA" id="ARBA00022729"/>
    </source>
</evidence>
<evidence type="ECO:0000256" key="2">
    <source>
        <dbReference type="ARBA" id="ARBA00010742"/>
    </source>
</evidence>
<dbReference type="eggNOG" id="COG0715">
    <property type="taxonomic scope" value="Bacteria"/>
</dbReference>
<accession>I1D6S6</accession>
<protein>
    <submittedName>
        <fullName evidence="5">ABC-type nitrate/sulfonate/bicarbonate transport system, periplasmic component</fullName>
    </submittedName>
</protein>
<dbReference type="SUPFAM" id="SSF53850">
    <property type="entry name" value="Periplasmic binding protein-like II"/>
    <property type="match status" value="1"/>
</dbReference>
<organism evidence="5 6">
    <name type="scientific">Saccharomonospora glauca K62</name>
    <dbReference type="NCBI Taxonomy" id="928724"/>
    <lineage>
        <taxon>Bacteria</taxon>
        <taxon>Bacillati</taxon>
        <taxon>Actinomycetota</taxon>
        <taxon>Actinomycetes</taxon>
        <taxon>Pseudonocardiales</taxon>
        <taxon>Pseudonocardiaceae</taxon>
        <taxon>Saccharomonospora</taxon>
    </lineage>
</organism>
<name>I1D6S6_9PSEU</name>
<dbReference type="SMART" id="SM00062">
    <property type="entry name" value="PBPb"/>
    <property type="match status" value="1"/>
</dbReference>
<dbReference type="Pfam" id="PF09084">
    <property type="entry name" value="NMT1"/>
    <property type="match status" value="1"/>
</dbReference>
<proteinExistence type="inferred from homology"/>
<keyword evidence="6" id="KW-1185">Reference proteome</keyword>
<dbReference type="STRING" id="928724.SacglDRAFT_03804"/>
<dbReference type="AlphaFoldDB" id="I1D6S6"/>
<dbReference type="EMBL" id="CM001484">
    <property type="protein sequence ID" value="EIF00651.1"/>
    <property type="molecule type" value="Genomic_DNA"/>
</dbReference>
<dbReference type="OrthoDB" id="8892982at2"/>
<keyword evidence="3" id="KW-0732">Signal</keyword>
<feature type="domain" description="Solute-binding protein family 3/N-terminal" evidence="4">
    <location>
        <begin position="56"/>
        <end position="282"/>
    </location>
</feature>
<dbReference type="InterPro" id="IPR001638">
    <property type="entry name" value="Solute-binding_3/MltF_N"/>
</dbReference>
<evidence type="ECO:0000256" key="1">
    <source>
        <dbReference type="ARBA" id="ARBA00004418"/>
    </source>
</evidence>
<dbReference type="HOGENOM" id="CLU_028871_5_1_11"/>
<dbReference type="Gene3D" id="3.40.190.10">
    <property type="entry name" value="Periplasmic binding protein-like II"/>
    <property type="match status" value="2"/>
</dbReference>
<dbReference type="PANTHER" id="PTHR30024">
    <property type="entry name" value="ALIPHATIC SULFONATES-BINDING PROTEIN-RELATED"/>
    <property type="match status" value="1"/>
</dbReference>
<gene>
    <name evidence="5" type="ORF">SacglDRAFT_03804</name>
</gene>
<dbReference type="InterPro" id="IPR015168">
    <property type="entry name" value="SsuA/THI5"/>
</dbReference>
<sequence>MLRHGTTTRKKSRPHRLATAVVTAGLLASVSGCGLLSGEEDTAESQGGNGSVEKSTITVAHLPSIDVAPLYIAKNEGYFEDEGLNVKIEQVASGQAATQKMIGGDADIVQSSYVPFLLAHKGSGADLKIISDAVSAAPDTFVLVAKKGGDVKSIDDLEGKKIAVSALKTISDTMVMSAMKTNGLDYRSVEFVQMSFPDIPSAVAKGQVDAGLVIEPFLTMGAEEYGVTPIADVATGPTKDFPLAGYGALADFVEKNPKTVAAFQRAMERATEDAQDRAVIEPVIQETAGIDATTASLVKLPNFHASLDASRLQRVPDLMVEFGLLDEKLDIAPMIVQPSAT</sequence>